<evidence type="ECO:0000256" key="2">
    <source>
        <dbReference type="SAM" id="MobiDB-lite"/>
    </source>
</evidence>
<name>A0A0L6V693_9BASI</name>
<keyword evidence="4" id="KW-1185">Reference proteome</keyword>
<evidence type="ECO:0000313" key="3">
    <source>
        <dbReference type="EMBL" id="KNZ55650.1"/>
    </source>
</evidence>
<organism evidence="3 4">
    <name type="scientific">Puccinia sorghi</name>
    <dbReference type="NCBI Taxonomy" id="27349"/>
    <lineage>
        <taxon>Eukaryota</taxon>
        <taxon>Fungi</taxon>
        <taxon>Dikarya</taxon>
        <taxon>Basidiomycota</taxon>
        <taxon>Pucciniomycotina</taxon>
        <taxon>Pucciniomycetes</taxon>
        <taxon>Pucciniales</taxon>
        <taxon>Pucciniaceae</taxon>
        <taxon>Puccinia</taxon>
    </lineage>
</organism>
<dbReference type="AlphaFoldDB" id="A0A0L6V693"/>
<dbReference type="VEuPathDB" id="FungiDB:VP01_2623g7"/>
<feature type="compositionally biased region" description="Polar residues" evidence="2">
    <location>
        <begin position="58"/>
        <end position="68"/>
    </location>
</feature>
<sequence>MGIEPCCKGLEATLNSKPPTPVPSSAELPPLWPSPPPAISQNPNPNNSLESPPLPFLQSATMSKSTPPAASGFPEASSSSTKSLEECMNLLMASHQASIAQAQADLQAQANRMAHLEEAWLGLAVKPKLSPERSNLEAGRVDLQKFCVSDGPMFSGPVQSVKPSVLWIHGVC</sequence>
<evidence type="ECO:0000256" key="1">
    <source>
        <dbReference type="SAM" id="Coils"/>
    </source>
</evidence>
<feature type="coiled-coil region" evidence="1">
    <location>
        <begin position="92"/>
        <end position="119"/>
    </location>
</feature>
<dbReference type="Proteomes" id="UP000037035">
    <property type="component" value="Unassembled WGS sequence"/>
</dbReference>
<feature type="region of interest" description="Disordered" evidence="2">
    <location>
        <begin position="1"/>
        <end position="80"/>
    </location>
</feature>
<keyword evidence="1" id="KW-0175">Coiled coil</keyword>
<reference evidence="3 4" key="1">
    <citation type="submission" date="2015-08" db="EMBL/GenBank/DDBJ databases">
        <title>Next Generation Sequencing and Analysis of the Genome of Puccinia sorghi L Schw, the Causal Agent of Maize Common Rust.</title>
        <authorList>
            <person name="Rochi L."/>
            <person name="Burguener G."/>
            <person name="Darino M."/>
            <person name="Turjanski A."/>
            <person name="Kreff E."/>
            <person name="Dieguez M.J."/>
            <person name="Sacco F."/>
        </authorList>
    </citation>
    <scope>NUCLEOTIDE SEQUENCE [LARGE SCALE GENOMIC DNA]</scope>
    <source>
        <strain evidence="3 4">RO10H11247</strain>
    </source>
</reference>
<evidence type="ECO:0000313" key="4">
    <source>
        <dbReference type="Proteomes" id="UP000037035"/>
    </source>
</evidence>
<proteinExistence type="predicted"/>
<accession>A0A0L6V693</accession>
<gene>
    <name evidence="3" type="ORF">VP01_2623g7</name>
</gene>
<protein>
    <submittedName>
        <fullName evidence="3">Uncharacterized protein</fullName>
    </submittedName>
</protein>
<comment type="caution">
    <text evidence="3">The sequence shown here is derived from an EMBL/GenBank/DDBJ whole genome shotgun (WGS) entry which is preliminary data.</text>
</comment>
<feature type="compositionally biased region" description="Low complexity" evidence="2">
    <location>
        <begin position="39"/>
        <end position="51"/>
    </location>
</feature>
<dbReference type="EMBL" id="LAVV01007528">
    <property type="protein sequence ID" value="KNZ55650.1"/>
    <property type="molecule type" value="Genomic_DNA"/>
</dbReference>
<dbReference type="OrthoDB" id="10618349at2759"/>